<feature type="compositionally biased region" description="Polar residues" evidence="1">
    <location>
        <begin position="21"/>
        <end position="31"/>
    </location>
</feature>
<protein>
    <submittedName>
        <fullName evidence="2">Uncharacterized protein</fullName>
    </submittedName>
</protein>
<feature type="region of interest" description="Disordered" evidence="1">
    <location>
        <begin position="80"/>
        <end position="109"/>
    </location>
</feature>
<dbReference type="AlphaFoldDB" id="A0A5N6QQW7"/>
<gene>
    <name evidence="2" type="ORF">FH972_005382</name>
</gene>
<organism evidence="2 3">
    <name type="scientific">Carpinus fangiana</name>
    <dbReference type="NCBI Taxonomy" id="176857"/>
    <lineage>
        <taxon>Eukaryota</taxon>
        <taxon>Viridiplantae</taxon>
        <taxon>Streptophyta</taxon>
        <taxon>Embryophyta</taxon>
        <taxon>Tracheophyta</taxon>
        <taxon>Spermatophyta</taxon>
        <taxon>Magnoliopsida</taxon>
        <taxon>eudicotyledons</taxon>
        <taxon>Gunneridae</taxon>
        <taxon>Pentapetalae</taxon>
        <taxon>rosids</taxon>
        <taxon>fabids</taxon>
        <taxon>Fagales</taxon>
        <taxon>Betulaceae</taxon>
        <taxon>Carpinus</taxon>
    </lineage>
</organism>
<evidence type="ECO:0000256" key="1">
    <source>
        <dbReference type="SAM" id="MobiDB-lite"/>
    </source>
</evidence>
<evidence type="ECO:0000313" key="2">
    <source>
        <dbReference type="EMBL" id="KAE8008918.1"/>
    </source>
</evidence>
<reference evidence="2 3" key="1">
    <citation type="submission" date="2019-06" db="EMBL/GenBank/DDBJ databases">
        <title>A chromosomal-level reference genome of Carpinus fangiana (Coryloideae, Betulaceae).</title>
        <authorList>
            <person name="Yang X."/>
            <person name="Wang Z."/>
            <person name="Zhang L."/>
            <person name="Hao G."/>
            <person name="Liu J."/>
            <person name="Yang Y."/>
        </authorList>
    </citation>
    <scope>NUCLEOTIDE SEQUENCE [LARGE SCALE GENOMIC DNA]</scope>
    <source>
        <strain evidence="2">Cfa_2016G</strain>
        <tissue evidence="2">Leaf</tissue>
    </source>
</reference>
<proteinExistence type="predicted"/>
<name>A0A5N6QQW7_9ROSI</name>
<accession>A0A5N6QQW7</accession>
<evidence type="ECO:0000313" key="3">
    <source>
        <dbReference type="Proteomes" id="UP000327013"/>
    </source>
</evidence>
<sequence length="109" mass="11893">MGIRESIKGRCYRGNTDSDHSSSQQLENSPAITPASEEAIVRPSEKTRLCRLDFGTTTWASANLSRVNLIGTTPIQATPVPSSLKTPLQPLLPPTKNPSLALPKRQLHF</sequence>
<keyword evidence="3" id="KW-1185">Reference proteome</keyword>
<dbReference type="Proteomes" id="UP000327013">
    <property type="component" value="Chromosome 2"/>
</dbReference>
<dbReference type="EMBL" id="CM017322">
    <property type="protein sequence ID" value="KAE8008918.1"/>
    <property type="molecule type" value="Genomic_DNA"/>
</dbReference>
<feature type="region of interest" description="Disordered" evidence="1">
    <location>
        <begin position="1"/>
        <end position="42"/>
    </location>
</feature>